<dbReference type="CDD" id="cd20805">
    <property type="entry name" value="C1_DGK_rpt2"/>
    <property type="match status" value="1"/>
</dbReference>
<name>A0A6N2RHB8_9BACT</name>
<dbReference type="RefSeq" id="WP_102721072.1">
    <property type="nucleotide sequence ID" value="NZ_CACRSS010000002.1"/>
</dbReference>
<protein>
    <submittedName>
        <fullName evidence="3">Uncharacterized protein</fullName>
    </submittedName>
</protein>
<proteinExistence type="predicted"/>
<sequence length="162" mass="16982">MRESATCSLCGHGYTYPAGLDEKAGMHCTACGVLIHVKTGLPFGEAPSSPSGQKPENAVKTPASLPPVKKKQPASSGRDADGRDPREASRSRLTAAGSGTAVPAVSWLAWGLALIALVMAFIFPSYGNDSTDPLYMLQRLPSMVFGCTAAILFIQGLAAMRR</sequence>
<keyword evidence="2" id="KW-0472">Membrane</keyword>
<reference evidence="3" key="1">
    <citation type="submission" date="2019-11" db="EMBL/GenBank/DDBJ databases">
        <authorList>
            <person name="Feng L."/>
        </authorList>
    </citation>
    <scope>NUCLEOTIDE SEQUENCE</scope>
    <source>
        <strain evidence="3">AMuciniphilaLFYP55</strain>
    </source>
</reference>
<dbReference type="OrthoDB" id="199509at2"/>
<keyword evidence="2" id="KW-1133">Transmembrane helix</keyword>
<evidence type="ECO:0000256" key="2">
    <source>
        <dbReference type="SAM" id="Phobius"/>
    </source>
</evidence>
<feature type="compositionally biased region" description="Basic and acidic residues" evidence="1">
    <location>
        <begin position="78"/>
        <end position="90"/>
    </location>
</feature>
<keyword evidence="2" id="KW-0812">Transmembrane</keyword>
<dbReference type="AlphaFoldDB" id="A0A6N2RHB8"/>
<evidence type="ECO:0000256" key="1">
    <source>
        <dbReference type="SAM" id="MobiDB-lite"/>
    </source>
</evidence>
<organism evidence="3">
    <name type="scientific">Akkermansia muciniphila</name>
    <dbReference type="NCBI Taxonomy" id="239935"/>
    <lineage>
        <taxon>Bacteria</taxon>
        <taxon>Pseudomonadati</taxon>
        <taxon>Verrucomicrobiota</taxon>
        <taxon>Verrucomicrobiia</taxon>
        <taxon>Verrucomicrobiales</taxon>
        <taxon>Akkermansiaceae</taxon>
        <taxon>Akkermansia</taxon>
    </lineage>
</organism>
<feature type="transmembrane region" description="Helical" evidence="2">
    <location>
        <begin position="143"/>
        <end position="160"/>
    </location>
</feature>
<dbReference type="EMBL" id="CACRSS010000002">
    <property type="protein sequence ID" value="VYS80442.1"/>
    <property type="molecule type" value="Genomic_DNA"/>
</dbReference>
<feature type="region of interest" description="Disordered" evidence="1">
    <location>
        <begin position="45"/>
        <end position="95"/>
    </location>
</feature>
<gene>
    <name evidence="3" type="ORF">AMLFYP55_01639</name>
</gene>
<accession>A0A6N2RHB8</accession>
<feature type="transmembrane region" description="Helical" evidence="2">
    <location>
        <begin position="100"/>
        <end position="123"/>
    </location>
</feature>
<evidence type="ECO:0000313" key="3">
    <source>
        <dbReference type="EMBL" id="VYS80442.1"/>
    </source>
</evidence>